<keyword evidence="2" id="KW-1185">Reference proteome</keyword>
<evidence type="ECO:0000313" key="2">
    <source>
        <dbReference type="Proteomes" id="UP000623509"/>
    </source>
</evidence>
<organism evidence="1 2">
    <name type="scientific">Candidatus Dactylopiibacterium carminicum</name>
    <dbReference type="NCBI Taxonomy" id="857335"/>
    <lineage>
        <taxon>Bacteria</taxon>
        <taxon>Pseudomonadati</taxon>
        <taxon>Pseudomonadota</taxon>
        <taxon>Betaproteobacteria</taxon>
        <taxon>Rhodocyclales</taxon>
        <taxon>Rhodocyclaceae</taxon>
        <taxon>Candidatus Dactylopiibacterium</taxon>
    </lineage>
</organism>
<dbReference type="EMBL" id="MDUX01000119">
    <property type="protein sequence ID" value="KAF7597659.1"/>
    <property type="molecule type" value="Genomic_DNA"/>
</dbReference>
<evidence type="ECO:0000313" key="1">
    <source>
        <dbReference type="EMBL" id="KAF7597659.1"/>
    </source>
</evidence>
<proteinExistence type="predicted"/>
<name>A0ABQ7HKK1_9RHOO</name>
<protein>
    <recommendedName>
        <fullName evidence="3">Secreted protein</fullName>
    </recommendedName>
</protein>
<comment type="caution">
    <text evidence="1">The sequence shown here is derived from an EMBL/GenBank/DDBJ whole genome shotgun (WGS) entry which is preliminary data.</text>
</comment>
<evidence type="ECO:0008006" key="3">
    <source>
        <dbReference type="Google" id="ProtNLM"/>
    </source>
</evidence>
<accession>A0ABQ7HKK1</accession>
<sequence>MCLVMPAFGAIQVPMFSTCCIAMRAVGACNRFDRVRRGDDSWGFGRRRFGQILPIGGKRRPRKIAGRPQQTSERLLIFTANGQPIIGGCLTKHQQLRLQFHTHTESRKIG</sequence>
<reference evidence="1 2" key="1">
    <citation type="submission" date="2016-08" db="EMBL/GenBank/DDBJ databases">
        <title>Candidatus Dactylopiibacterium carminicum genome sequence.</title>
        <authorList>
            <person name="Ramirez-Puebla S.T."/>
            <person name="Ormeno-Orrillo E."/>
            <person name="Vera-Ponce De Leon A."/>
            <person name="Luis L."/>
            <person name="Sanchez-Flores A."/>
            <person name="Monica R."/>
            <person name="Martinez-Romero E."/>
        </authorList>
    </citation>
    <scope>NUCLEOTIDE SEQUENCE [LARGE SCALE GENOMIC DNA]</scope>
    <source>
        <strain evidence="1">END1</strain>
    </source>
</reference>
<gene>
    <name evidence="1" type="ORF">BGI27_17615</name>
</gene>
<dbReference type="Proteomes" id="UP000623509">
    <property type="component" value="Unassembled WGS sequence"/>
</dbReference>